<dbReference type="InterPro" id="IPR036188">
    <property type="entry name" value="FAD/NAD-bd_sf"/>
</dbReference>
<reference evidence="2 3" key="1">
    <citation type="submission" date="2019-05" db="EMBL/GenBank/DDBJ databases">
        <title>Draft genome sequence of Nonomuraea zeae DSM 100528.</title>
        <authorList>
            <person name="Saricaoglu S."/>
            <person name="Isik K."/>
        </authorList>
    </citation>
    <scope>NUCLEOTIDE SEQUENCE [LARGE SCALE GENOMIC DNA]</scope>
    <source>
        <strain evidence="2 3">DSM 100528</strain>
    </source>
</reference>
<dbReference type="GO" id="GO:0009435">
    <property type="term" value="P:NAD+ biosynthetic process"/>
    <property type="evidence" value="ECO:0007669"/>
    <property type="project" value="InterPro"/>
</dbReference>
<protein>
    <submittedName>
        <fullName evidence="2">FAD-dependent oxidoreductase</fullName>
    </submittedName>
</protein>
<dbReference type="Gene3D" id="3.50.50.60">
    <property type="entry name" value="FAD/NAD(P)-binding domain"/>
    <property type="match status" value="1"/>
</dbReference>
<proteinExistence type="predicted"/>
<organism evidence="2 3">
    <name type="scientific">Nonomuraea zeae</name>
    <dbReference type="NCBI Taxonomy" id="1642303"/>
    <lineage>
        <taxon>Bacteria</taxon>
        <taxon>Bacillati</taxon>
        <taxon>Actinomycetota</taxon>
        <taxon>Actinomycetes</taxon>
        <taxon>Streptosporangiales</taxon>
        <taxon>Streptosporangiaceae</taxon>
        <taxon>Nonomuraea</taxon>
    </lineage>
</organism>
<evidence type="ECO:0000256" key="1">
    <source>
        <dbReference type="SAM" id="MobiDB-lite"/>
    </source>
</evidence>
<evidence type="ECO:0000313" key="2">
    <source>
        <dbReference type="EMBL" id="TMR26802.1"/>
    </source>
</evidence>
<dbReference type="AlphaFoldDB" id="A0A5S4G1S6"/>
<name>A0A5S4G1S6_9ACTN</name>
<feature type="compositionally biased region" description="Basic and acidic residues" evidence="1">
    <location>
        <begin position="1"/>
        <end position="10"/>
    </location>
</feature>
<dbReference type="EMBL" id="VCKX01000186">
    <property type="protein sequence ID" value="TMR26802.1"/>
    <property type="molecule type" value="Genomic_DNA"/>
</dbReference>
<dbReference type="SUPFAM" id="SSF51905">
    <property type="entry name" value="FAD/NAD(P)-binding domain"/>
    <property type="match status" value="1"/>
</dbReference>
<dbReference type="OrthoDB" id="615715at2"/>
<comment type="caution">
    <text evidence="2">The sequence shown here is derived from an EMBL/GenBank/DDBJ whole genome shotgun (WGS) entry which is preliminary data.</text>
</comment>
<keyword evidence="3" id="KW-1185">Reference proteome</keyword>
<evidence type="ECO:0000313" key="3">
    <source>
        <dbReference type="Proteomes" id="UP000306628"/>
    </source>
</evidence>
<dbReference type="Pfam" id="PF12831">
    <property type="entry name" value="FAD_oxidored"/>
    <property type="match status" value="1"/>
</dbReference>
<dbReference type="PANTHER" id="PTHR42716">
    <property type="entry name" value="L-ASPARTATE OXIDASE"/>
    <property type="match status" value="1"/>
</dbReference>
<feature type="region of interest" description="Disordered" evidence="1">
    <location>
        <begin position="1"/>
        <end position="43"/>
    </location>
</feature>
<dbReference type="Proteomes" id="UP000306628">
    <property type="component" value="Unassembled WGS sequence"/>
</dbReference>
<dbReference type="InterPro" id="IPR005288">
    <property type="entry name" value="NadB"/>
</dbReference>
<accession>A0A5S4G1S6</accession>
<dbReference type="PANTHER" id="PTHR42716:SF1">
    <property type="entry name" value="SLL0471 PROTEIN"/>
    <property type="match status" value="1"/>
</dbReference>
<sequence>MERAAPRARELLQQPRRRVRQTQQRAVPDLGRAAEPHRSHGARRGRLLRERWCGVTGAEADVLVIGGGMGGVAAALAALRRGRTVVLTEETDWLGGQLTSQGVPPDEHPWIEQFGATRSYRRLRDAIRDHYRTWYPLTRESREAPDLNPGRGTVSRLCCEPRVAAAVLADMVGPYLAAGRLTIRYLHRPVAADVDGDRVTGVSFAGPDGELCHVRARYVLDATELGDLLPLAGIEHVTGFESAAETGEPSAPAQAQPANMQAFSWVFAIEHRAGQDHTIDKPDQYSFWRDYRPPFWPDRLLSLTAPDPRTLEPAVRTFVPHGSSGPVVADQSRDPGDKDLWVFRRVVCREVFEPGFAESDVVIVNWPQIDYLPGPLIGVGDDERATHLQGARNQALSMLYWLQTEAPRPDGGTGWPGLRLRPDVMGTSDGLAKSPYIRESRRIRARRTIVEHDLSLAVRGEHGAVAYPDTVGIGMYRIDLHPSTGGDNYIDVASCPFQIPLGALLPLRVTNVLAAGKSLGTTHITNGCYRLHPVEWNIGEAAGALAAHCVRHGLEPAQVHEDPAALERFQAELVADGFELAWPQVRGY</sequence>
<dbReference type="GO" id="GO:0008734">
    <property type="term" value="F:L-aspartate oxidase activity"/>
    <property type="evidence" value="ECO:0007669"/>
    <property type="project" value="InterPro"/>
</dbReference>
<gene>
    <name evidence="2" type="ORF">ETD85_41270</name>
</gene>